<dbReference type="InterPro" id="IPR017853">
    <property type="entry name" value="GH"/>
</dbReference>
<dbReference type="EMBL" id="QGMF01000250">
    <property type="protein sequence ID" value="TVY17509.1"/>
    <property type="molecule type" value="Genomic_DNA"/>
</dbReference>
<dbReference type="GO" id="GO:0009277">
    <property type="term" value="C:fungal-type cell wall"/>
    <property type="evidence" value="ECO:0007669"/>
    <property type="project" value="TreeGrafter"/>
</dbReference>
<dbReference type="PANTHER" id="PTHR47182">
    <property type="entry name" value="CELL WALL ALPHA-1,3-GLUCAN SYNTHASE AGS1-RELATED"/>
    <property type="match status" value="1"/>
</dbReference>
<dbReference type="Pfam" id="PF00128">
    <property type="entry name" value="Alpha-amylase"/>
    <property type="match status" value="1"/>
</dbReference>
<dbReference type="Proteomes" id="UP000469559">
    <property type="component" value="Unassembled WGS sequence"/>
</dbReference>
<evidence type="ECO:0000256" key="7">
    <source>
        <dbReference type="SAM" id="MobiDB-lite"/>
    </source>
</evidence>
<dbReference type="InterPro" id="IPR058656">
    <property type="entry name" value="Mok11-13/Ags1-like_GH"/>
</dbReference>
<evidence type="ECO:0000256" key="6">
    <source>
        <dbReference type="ARBA" id="ARBA00048960"/>
    </source>
</evidence>
<dbReference type="Gene3D" id="3.40.50.2000">
    <property type="entry name" value="Glycogen Phosphorylase B"/>
    <property type="match status" value="2"/>
</dbReference>
<keyword evidence="8" id="KW-1133">Transmembrane helix</keyword>
<dbReference type="FunFam" id="3.40.50.2000:FF:000052">
    <property type="entry name" value="Alpha-1,3-glucan synthase Ags2"/>
    <property type="match status" value="1"/>
</dbReference>
<feature type="transmembrane region" description="Helical" evidence="8">
    <location>
        <begin position="1947"/>
        <end position="1975"/>
    </location>
</feature>
<dbReference type="InterPro" id="IPR058659">
    <property type="entry name" value="Mok11-13/Ags1-like_CBM"/>
</dbReference>
<dbReference type="GO" id="GO:0070600">
    <property type="term" value="P:fungal-type cell wall (1-&gt;3)-alpha-glucan biosynthetic process"/>
    <property type="evidence" value="ECO:0007669"/>
    <property type="project" value="TreeGrafter"/>
</dbReference>
<comment type="catalytic activity">
    <reaction evidence="6">
        <text>[(1-&gt;3)-alpha-D-glucosyl](n) + UDP-alpha-D-glucose = [(1-&gt;3)-alpha-D-glucosyl](n+1) + UDP + H(+)</text>
        <dbReference type="Rhea" id="RHEA:19749"/>
        <dbReference type="Rhea" id="RHEA-COMP:11150"/>
        <dbReference type="Rhea" id="RHEA-COMP:11151"/>
        <dbReference type="ChEBI" id="CHEBI:15378"/>
        <dbReference type="ChEBI" id="CHEBI:28100"/>
        <dbReference type="ChEBI" id="CHEBI:58223"/>
        <dbReference type="ChEBI" id="CHEBI:58885"/>
        <dbReference type="EC" id="2.4.1.183"/>
    </reaction>
</comment>
<feature type="transmembrane region" description="Helical" evidence="8">
    <location>
        <begin position="2005"/>
        <end position="2028"/>
    </location>
</feature>
<keyword evidence="9" id="KW-0732">Signal</keyword>
<feature type="transmembrane region" description="Helical" evidence="8">
    <location>
        <begin position="2344"/>
        <end position="2364"/>
    </location>
</feature>
<feature type="transmembrane region" description="Helical" evidence="8">
    <location>
        <begin position="2115"/>
        <end position="2135"/>
    </location>
</feature>
<evidence type="ECO:0000256" key="2">
    <source>
        <dbReference type="ARBA" id="ARBA00012688"/>
    </source>
</evidence>
<dbReference type="Pfam" id="PF26127">
    <property type="entry name" value="12TM_Mok13"/>
    <property type="match status" value="1"/>
</dbReference>
<evidence type="ECO:0000256" key="9">
    <source>
        <dbReference type="SAM" id="SignalP"/>
    </source>
</evidence>
<feature type="transmembrane region" description="Helical" evidence="8">
    <location>
        <begin position="2270"/>
        <end position="2290"/>
    </location>
</feature>
<dbReference type="FunFam" id="3.20.20.80:FF:000073">
    <property type="entry name" value="Alpha-1,3-glucan synthase Ags2"/>
    <property type="match status" value="1"/>
</dbReference>
<dbReference type="Pfam" id="PF26108">
    <property type="entry name" value="GH_Mok13"/>
    <property type="match status" value="1"/>
</dbReference>
<evidence type="ECO:0000313" key="11">
    <source>
        <dbReference type="EMBL" id="TVY17509.1"/>
    </source>
</evidence>
<feature type="chain" id="PRO_5035753974" description="alpha-1,3-glucan synthase" evidence="9">
    <location>
        <begin position="19"/>
        <end position="2372"/>
    </location>
</feature>
<dbReference type="OrthoDB" id="512920at2759"/>
<dbReference type="InterPro" id="IPR058657">
    <property type="entry name" value="Mok11-13/Ags1-like_Ig"/>
</dbReference>
<feature type="transmembrane region" description="Helical" evidence="8">
    <location>
        <begin position="1981"/>
        <end position="1998"/>
    </location>
</feature>
<comment type="caution">
    <text evidence="11">The sequence shown here is derived from an EMBL/GenBank/DDBJ whole genome shotgun (WGS) entry which is preliminary data.</text>
</comment>
<organism evidence="11 12">
    <name type="scientific">Lachnellula arida</name>
    <dbReference type="NCBI Taxonomy" id="1316785"/>
    <lineage>
        <taxon>Eukaryota</taxon>
        <taxon>Fungi</taxon>
        <taxon>Dikarya</taxon>
        <taxon>Ascomycota</taxon>
        <taxon>Pezizomycotina</taxon>
        <taxon>Leotiomycetes</taxon>
        <taxon>Helotiales</taxon>
        <taxon>Lachnaceae</taxon>
        <taxon>Lachnellula</taxon>
    </lineage>
</organism>
<feature type="transmembrane region" description="Helical" evidence="8">
    <location>
        <begin position="2161"/>
        <end position="2179"/>
    </location>
</feature>
<gene>
    <name evidence="11" type="primary">mok12</name>
    <name evidence="11" type="ORF">LARI1_G005151</name>
</gene>
<evidence type="ECO:0000256" key="3">
    <source>
        <dbReference type="ARBA" id="ARBA00022676"/>
    </source>
</evidence>
<dbReference type="InterPro" id="IPR058654">
    <property type="entry name" value="Mok11-14/Ags1-like_TM"/>
</dbReference>
<sequence length="2372" mass="266663">MPPYFTFVCFFLFNISAALRFDQEYISYNLNQNETATNPLDYNGSWENHTYHPSPSNWRLPFYTVFLDKYANGDPTNDNANDTVFEHDILQTQLRHGGDAQGIIDSLDYIYGIGIRAIYIAGSPFINQPWGADSYSPLDLTLLDLHYGEIQVLRNMVTEIHKRDMYVIMDSTMATMGDLIAFKGYLNSSTPFLLNEHEVQWRNPERQYLDFHFGNDYNETCDYPRFWLDNGYRVSDAVTSGMKGCYNSEFDQYGDTEAFGVYPDWRRQLSKFASSQDRLREWVPSVRTKISHFTCLVIQMLDIDGFRLDKATQITVDALGDFSESLRECARSVGKENFFIPGEITGGNTFGSIYLGRGRQPDMVLENVTVAVQMTNVSNSSMFIRDIGKNALDSAAFHYSIYRALARFLGMDGSLSAGFDIPVDWVDGWNEMLVTNDFLNPNTNLYDPRHMYGVSNQVLVRVNPDADFCGDVFRWPSIKNGTQRWLLGNFITTLLMPGIPLLLWGEEQAFYVLDNTNSNYVFGRQAMSSALAWEVHGCYSAGSTNYYKWDTIVENATYGCHDPWNSLDHRDSSHPIRNTVKSMYQMRKNFPVLNDGIFLQALSKQTRYIYLPGSSGVGTELGLWSTYRAALPDFQDLSKEGGQGNQSVWLVYQNDNTTIDYQFDCSGNSSQALLAPFEAGTTVKNLFYPYDEYYLANSSTKLYLEDNDGYNGCLQHMEMSAWGFKAFVPKASFVANGPVITKFVPGHDHRLQSTVSPDEAEDVAIEIHFSTEMDCSSLAAGLTFTSSTESGKVATLRNSTVSCSVVKETFVAPWVGTIPTFFTFKANVTNVYNGIHTVTVNNATSSNGTATDSRDTFLFRTGQKDNPMIFPRSANYTLSLLHKFDNGSLYVSHKAAGANSWRYTLDWVHYSDWMPYLGGNTSLTPMNWTGTKLQRWEGEHIIVQYFNRASGSSDYFQHGDLDSTQTPRRFPHLWAEGPFNEYGFDSGVDNQFRLEGDSMWKFPFMTEWPAIFQVNGWGMNPDSQPDQSYVYGDADGDNVLDRLPPSSLAEVVVNITTAPSYPYLGWEMVINDATLHFDLVPMGDQRIQIFIFVVMWLVPILTGGLAVWAYINFFYQVKLNQKGISYKVSGLKNLITEFFMLKIGNRIQLGKDSESENAGSMFHEMTAAGNVSTAVLAEETASTNRKTILIATIEYDIEDWNIKVKIGGLGVMAQLMGKALGFQNLIWVVPCVGGIVYPRAESAESMFITILGGSYEVQVQYHTLRNITYVLLDAPIFRAQTKAEPYPPRMDDLSSAVFYSTWNQCIALATKRFPVDLYHINDYHGAAAPLYLLPATIPVCLSLHNAEFQGLWPLRNSKEFEEVCSVYNLSHDVVRKYVQFGDVFNLLHAGSSYLRIHQKSFGAVGVSKKYGDRAWARYPIFWGLDNIGQLPNPDPSDTAEFNQKLHESEAIQIDEGFENERPVLRRQAQEWAGLNVDPEAELMVFVGRWSMQKGIDLIADVMPAILEEHPHVQLICVGPVIDLYGKFAALKLDVMMKKYPGRVYSKPEFTALPPFIFSGAEFALIPSRDEPFGLVAVEFGRKGALGIGARVGGLGQMPGWWFTVESPMTAHLLHQFRKAIKSALSSHKQTRREMRATSAKQRFPVVEWIKSLRVLQQTSMDISHKENPNGQTKTTKSPMRSSFFPRSGTSTPTRSLFHEKFDKPTNSEAVDRIAALPPPASSPDTSLTVKDLMAGRNRPSSVVIPSRGESLQAPEIEVPTSTPVKHRGDQVSHPYKNSTAASSAVSLSAFTNSDREFELEKVDQDFTDSRGDYYNLFEKNLQKLNGDTSTSSLCIEQYLIKSEKEWYGQYKSAKLGRFTLNITGRPTSSSASSMVFGTHSPAIHSPGIHSPAISDAESYQLDHSQLDLSMQRMVANNEVDEDRWQLGRDYKPPTGLRLVMQLKIFDWPLYSFFMALGQIIATSSYQITLIAGTIGQTPEKLYITASIYLATSVVWWIMYRTMKSIYVLSVPFLFYGSAFFLLGLAPYASDSFQRGWIQNAATGMYAIASSSGSIFFALNFGDEGGSTVKTWVFRACIIQGTQQIYVCVLWAWGSYLTKSISNSIVPNSINTSDKALTAIGVPVALCFWAVAVIMYRGLPNYYRQSPGKVPFFYVSLMRRKIVLWFFVVVIIQNYFLSTLTGRNWAFLWSSNHAKTWEVILLVIFFFIFVWTAILYGFAKLSKAHSWILPLFAIGLGAPRWAQILWSCSNIGSWVPWVGSATGSALASRSLWLWLGVLDAIQGVGFGMILLQTLTRVHIAFTLISAQVIGSVATMVARATAPDKLGPGDQFPDFSRGVYPGVTKAWFWVGLLLQLCVSVGFFRFFRKEQLTKP</sequence>
<feature type="transmembrane region" description="Helical" evidence="8">
    <location>
        <begin position="2072"/>
        <end position="2095"/>
    </location>
</feature>
<reference evidence="11 12" key="1">
    <citation type="submission" date="2018-05" db="EMBL/GenBank/DDBJ databases">
        <title>Whole genome sequencing for identification of molecular markers to develop diagnostic detection tools for the regulated plant pathogen Lachnellula willkommii.</title>
        <authorList>
            <person name="Giroux E."/>
            <person name="Bilodeau G."/>
        </authorList>
    </citation>
    <scope>NUCLEOTIDE SEQUENCE [LARGE SCALE GENOMIC DNA]</scope>
    <source>
        <strain evidence="11 12">CBS 203.66</strain>
    </source>
</reference>
<evidence type="ECO:0000256" key="1">
    <source>
        <dbReference type="ARBA" id="ARBA00006122"/>
    </source>
</evidence>
<dbReference type="Pfam" id="PF08323">
    <property type="entry name" value="Glyco_transf_5"/>
    <property type="match status" value="1"/>
</dbReference>
<dbReference type="SUPFAM" id="SSF53756">
    <property type="entry name" value="UDP-Glycosyltransferase/glycogen phosphorylase"/>
    <property type="match status" value="1"/>
</dbReference>
<keyword evidence="5" id="KW-0961">Cell wall biogenesis/degradation</keyword>
<dbReference type="EC" id="2.4.1.183" evidence="2"/>
<dbReference type="SUPFAM" id="SSF51445">
    <property type="entry name" value="(Trans)glycosidases"/>
    <property type="match status" value="1"/>
</dbReference>
<dbReference type="Pfam" id="PF26122">
    <property type="entry name" value="CBM_Mok13"/>
    <property type="match status" value="1"/>
</dbReference>
<evidence type="ECO:0000256" key="4">
    <source>
        <dbReference type="ARBA" id="ARBA00022679"/>
    </source>
</evidence>
<keyword evidence="12" id="KW-1185">Reference proteome</keyword>
<feature type="signal peptide" evidence="9">
    <location>
        <begin position="1"/>
        <end position="18"/>
    </location>
</feature>
<feature type="region of interest" description="Disordered" evidence="7">
    <location>
        <begin position="1663"/>
        <end position="1696"/>
    </location>
</feature>
<dbReference type="PANTHER" id="PTHR47182:SF2">
    <property type="entry name" value="CELL WALL ALPHA-1,3-GLUCAN SYNTHASE AGS1"/>
    <property type="match status" value="1"/>
</dbReference>
<dbReference type="InterPro" id="IPR058655">
    <property type="entry name" value="Mok11-14/Ags1-like"/>
</dbReference>
<evidence type="ECO:0000259" key="10">
    <source>
        <dbReference type="SMART" id="SM00642"/>
    </source>
</evidence>
<evidence type="ECO:0000256" key="8">
    <source>
        <dbReference type="SAM" id="Phobius"/>
    </source>
</evidence>
<feature type="domain" description="Glycosyl hydrolase family 13 catalytic" evidence="10">
    <location>
        <begin position="64"/>
        <end position="534"/>
    </location>
</feature>
<keyword evidence="3" id="KW-0328">Glycosyltransferase</keyword>
<name>A0A8T9BGB2_9HELO</name>
<keyword evidence="8" id="KW-0472">Membrane</keyword>
<evidence type="ECO:0000313" key="12">
    <source>
        <dbReference type="Proteomes" id="UP000469559"/>
    </source>
</evidence>
<dbReference type="Pfam" id="PF26114">
    <property type="entry name" value="Ig_2_Mok13"/>
    <property type="match status" value="1"/>
</dbReference>
<accession>A0A8T9BGB2</accession>
<dbReference type="Gene3D" id="3.20.20.80">
    <property type="entry name" value="Glycosidases"/>
    <property type="match status" value="1"/>
</dbReference>
<feature type="compositionally biased region" description="Polar residues" evidence="7">
    <location>
        <begin position="1668"/>
        <end position="1680"/>
    </location>
</feature>
<protein>
    <recommendedName>
        <fullName evidence="2">alpha-1,3-glucan synthase</fullName>
        <ecNumber evidence="2">2.4.1.183</ecNumber>
    </recommendedName>
</protein>
<dbReference type="InterPro" id="IPR058658">
    <property type="entry name" value="Mok11-13/Ags1-like_Ig_2"/>
</dbReference>
<keyword evidence="8" id="KW-0812">Transmembrane</keyword>
<dbReference type="Pfam" id="PF26111">
    <property type="entry name" value="Ig_Mok13"/>
    <property type="match status" value="1"/>
</dbReference>
<keyword evidence="4" id="KW-0808">Transferase</keyword>
<dbReference type="InterPro" id="IPR006047">
    <property type="entry name" value="GH13_cat_dom"/>
</dbReference>
<comment type="similarity">
    <text evidence="1">Belongs to the glycosyltransferase group 1 family.</text>
</comment>
<dbReference type="GO" id="GO:0047657">
    <property type="term" value="F:alpha-1,3-glucan synthase activity"/>
    <property type="evidence" value="ECO:0007669"/>
    <property type="project" value="UniProtKB-EC"/>
</dbReference>
<feature type="transmembrane region" description="Helical" evidence="8">
    <location>
        <begin position="2297"/>
        <end position="2316"/>
    </location>
</feature>
<feature type="transmembrane region" description="Helical" evidence="8">
    <location>
        <begin position="1089"/>
        <end position="1115"/>
    </location>
</feature>
<feature type="transmembrane region" description="Helical" evidence="8">
    <location>
        <begin position="2040"/>
        <end position="2060"/>
    </location>
</feature>
<dbReference type="InterPro" id="IPR013534">
    <property type="entry name" value="Starch_synth_cat_dom"/>
</dbReference>
<dbReference type="CDD" id="cd03791">
    <property type="entry name" value="GT5_Glycogen_synthase_DULL1-like"/>
    <property type="match status" value="1"/>
</dbReference>
<evidence type="ECO:0000256" key="5">
    <source>
        <dbReference type="ARBA" id="ARBA00023316"/>
    </source>
</evidence>
<dbReference type="SMART" id="SM00642">
    <property type="entry name" value="Aamy"/>
    <property type="match status" value="1"/>
</dbReference>
<dbReference type="CDD" id="cd11323">
    <property type="entry name" value="AmyAc_AGS"/>
    <property type="match status" value="1"/>
</dbReference>
<proteinExistence type="inferred from homology"/>
<feature type="transmembrane region" description="Helical" evidence="8">
    <location>
        <begin position="2199"/>
        <end position="2218"/>
    </location>
</feature>
<dbReference type="FunFam" id="3.40.50.2000:FF:000058">
    <property type="entry name" value="Alpha-1,3-glucan synthase Ags1"/>
    <property type="match status" value="1"/>
</dbReference>
<feature type="transmembrane region" description="Helical" evidence="8">
    <location>
        <begin position="2225"/>
        <end position="2245"/>
    </location>
</feature>